<sequence>MKKGRVAVRDPESGWIRLYPNEFFLLWTRLGLGEPPSVLGIRHVGRTAAARRWHAEAADAELSARDLGTMDHPARDLVQLLKILGESELRLDLHLAGERGEIRSFSAAGRQGAATAEVIGGEVRVGPVREPMLVATMLDALKPLPAAPGGPANVRVEDFHEACAEGERDGQAGFLGRLEDSGVRGGEAGILLRLLTKRTGGGQIGAGVRGRSGRWSRAGSVVNWVDTDEGRYALRTRGGWLTATPVDPLRLRVWAQDMVGELVGQ</sequence>
<comment type="subcellular location">
    <subcellularLocation>
        <location evidence="1">Cytoplasm</location>
    </subcellularLocation>
</comment>
<evidence type="ECO:0000313" key="5">
    <source>
        <dbReference type="EMBL" id="MBP2179437.1"/>
    </source>
</evidence>
<organism evidence="5 6">
    <name type="scientific">Amycolatopsis magusensis</name>
    <dbReference type="NCBI Taxonomy" id="882444"/>
    <lineage>
        <taxon>Bacteria</taxon>
        <taxon>Bacillati</taxon>
        <taxon>Actinomycetota</taxon>
        <taxon>Actinomycetes</taxon>
        <taxon>Pseudonocardiales</taxon>
        <taxon>Pseudonocardiaceae</taxon>
        <taxon>Amycolatopsis</taxon>
    </lineage>
</organism>
<evidence type="ECO:0000256" key="4">
    <source>
        <dbReference type="ARBA" id="ARBA00023186"/>
    </source>
</evidence>
<keyword evidence="3" id="KW-0963">Cytoplasm</keyword>
<evidence type="ECO:0000256" key="3">
    <source>
        <dbReference type="ARBA" id="ARBA00022490"/>
    </source>
</evidence>
<evidence type="ECO:0008006" key="7">
    <source>
        <dbReference type="Google" id="ProtNLM"/>
    </source>
</evidence>
<protein>
    <recommendedName>
        <fullName evidence="7">EspG family protein</fullName>
    </recommendedName>
</protein>
<proteinExistence type="inferred from homology"/>
<keyword evidence="6" id="KW-1185">Reference proteome</keyword>
<comment type="similarity">
    <text evidence="2">Belongs to the EspG family.</text>
</comment>
<evidence type="ECO:0000313" key="6">
    <source>
        <dbReference type="Proteomes" id="UP000741013"/>
    </source>
</evidence>
<dbReference type="EMBL" id="JAGGMS010000001">
    <property type="protein sequence ID" value="MBP2179437.1"/>
    <property type="molecule type" value="Genomic_DNA"/>
</dbReference>
<dbReference type="InterPro" id="IPR025734">
    <property type="entry name" value="EspG"/>
</dbReference>
<dbReference type="Pfam" id="PF14011">
    <property type="entry name" value="ESX-1_EspG"/>
    <property type="match status" value="1"/>
</dbReference>
<reference evidence="5 6" key="1">
    <citation type="submission" date="2021-03" db="EMBL/GenBank/DDBJ databases">
        <title>Sequencing the genomes of 1000 actinobacteria strains.</title>
        <authorList>
            <person name="Klenk H.-P."/>
        </authorList>
    </citation>
    <scope>NUCLEOTIDE SEQUENCE [LARGE SCALE GENOMIC DNA]</scope>
    <source>
        <strain evidence="5 6">DSM 45510</strain>
    </source>
</reference>
<evidence type="ECO:0000256" key="1">
    <source>
        <dbReference type="ARBA" id="ARBA00004496"/>
    </source>
</evidence>
<accession>A0ABS4PJ34</accession>
<dbReference type="RefSeq" id="WP_209663147.1">
    <property type="nucleotide sequence ID" value="NZ_JAGGMS010000001.1"/>
</dbReference>
<comment type="caution">
    <text evidence="5">The sequence shown here is derived from an EMBL/GenBank/DDBJ whole genome shotgun (WGS) entry which is preliminary data.</text>
</comment>
<keyword evidence="4" id="KW-0143">Chaperone</keyword>
<dbReference type="Proteomes" id="UP000741013">
    <property type="component" value="Unassembled WGS sequence"/>
</dbReference>
<name>A0ABS4PJ34_9PSEU</name>
<evidence type="ECO:0000256" key="2">
    <source>
        <dbReference type="ARBA" id="ARBA00006411"/>
    </source>
</evidence>
<gene>
    <name evidence="5" type="ORF">JOM49_000963</name>
</gene>